<feature type="region of interest" description="Disordered" evidence="1">
    <location>
        <begin position="262"/>
        <end position="314"/>
    </location>
</feature>
<dbReference type="EMBL" id="BQNB010019722">
    <property type="protein sequence ID" value="GJT88339.1"/>
    <property type="molecule type" value="Genomic_DNA"/>
</dbReference>
<comment type="caution">
    <text evidence="2">The sequence shown here is derived from an EMBL/GenBank/DDBJ whole genome shotgun (WGS) entry which is preliminary data.</text>
</comment>
<sequence length="371" mass="42304">MQKAKVRWAIEGDENSKYFHAIINKKRANLSVKGVMVDGDWVVDPILVKKEFRDHFADRFQDPGPRKGRINFQFPNRLSSEQVADLETRISTDEIRSAVWGCGVDKSPGPDGFTFDFFRKYWTVVGTDFCSAVLWFFDHGELAVGILERGLFIINEVLARCKVKKQQAMIFKVDFAKAYDSIRWDFLEDVLTSFGFGPQWCSWIRGSLMYGMLKMYFELHLSYVDWFLRFDNYDGWLCGSSSIGLGSNQDYNYSQDYSMGHGSGHGSAHGSAHGSVPIHDDEDDSPVEEVSPVKPKKPSRRAARAKKDDPRELPKDWTVAEETALCQAYCDVSENNINENSMKAKGFWDAVIRYFENEIGSSRGYDSIVSK</sequence>
<reference evidence="2" key="1">
    <citation type="journal article" date="2022" name="Int. J. Mol. Sci.">
        <title>Draft Genome of Tanacetum Coccineum: Genomic Comparison of Closely Related Tanacetum-Family Plants.</title>
        <authorList>
            <person name="Yamashiro T."/>
            <person name="Shiraishi A."/>
            <person name="Nakayama K."/>
            <person name="Satake H."/>
        </authorList>
    </citation>
    <scope>NUCLEOTIDE SEQUENCE</scope>
</reference>
<proteinExistence type="predicted"/>
<feature type="compositionally biased region" description="Basic residues" evidence="1">
    <location>
        <begin position="294"/>
        <end position="304"/>
    </location>
</feature>
<evidence type="ECO:0000313" key="2">
    <source>
        <dbReference type="EMBL" id="GJT88339.1"/>
    </source>
</evidence>
<dbReference type="PANTHER" id="PTHR19446">
    <property type="entry name" value="REVERSE TRANSCRIPTASES"/>
    <property type="match status" value="1"/>
</dbReference>
<evidence type="ECO:0000256" key="1">
    <source>
        <dbReference type="SAM" id="MobiDB-lite"/>
    </source>
</evidence>
<accession>A0ABQ5HLF2</accession>
<evidence type="ECO:0008006" key="4">
    <source>
        <dbReference type="Google" id="ProtNLM"/>
    </source>
</evidence>
<keyword evidence="3" id="KW-1185">Reference proteome</keyword>
<dbReference type="Proteomes" id="UP001151760">
    <property type="component" value="Unassembled WGS sequence"/>
</dbReference>
<evidence type="ECO:0000313" key="3">
    <source>
        <dbReference type="Proteomes" id="UP001151760"/>
    </source>
</evidence>
<reference evidence="2" key="2">
    <citation type="submission" date="2022-01" db="EMBL/GenBank/DDBJ databases">
        <authorList>
            <person name="Yamashiro T."/>
            <person name="Shiraishi A."/>
            <person name="Satake H."/>
            <person name="Nakayama K."/>
        </authorList>
    </citation>
    <scope>NUCLEOTIDE SEQUENCE</scope>
</reference>
<name>A0ABQ5HLF2_9ASTR</name>
<organism evidence="2 3">
    <name type="scientific">Tanacetum coccineum</name>
    <dbReference type="NCBI Taxonomy" id="301880"/>
    <lineage>
        <taxon>Eukaryota</taxon>
        <taxon>Viridiplantae</taxon>
        <taxon>Streptophyta</taxon>
        <taxon>Embryophyta</taxon>
        <taxon>Tracheophyta</taxon>
        <taxon>Spermatophyta</taxon>
        <taxon>Magnoliopsida</taxon>
        <taxon>eudicotyledons</taxon>
        <taxon>Gunneridae</taxon>
        <taxon>Pentapetalae</taxon>
        <taxon>asterids</taxon>
        <taxon>campanulids</taxon>
        <taxon>Asterales</taxon>
        <taxon>Asteraceae</taxon>
        <taxon>Asteroideae</taxon>
        <taxon>Anthemideae</taxon>
        <taxon>Anthemidinae</taxon>
        <taxon>Tanacetum</taxon>
    </lineage>
</organism>
<protein>
    <recommendedName>
        <fullName evidence="4">RNA-directed DNA polymerase, eukaryota</fullName>
    </recommendedName>
</protein>
<feature type="compositionally biased region" description="Basic and acidic residues" evidence="1">
    <location>
        <begin position="305"/>
        <end position="314"/>
    </location>
</feature>
<gene>
    <name evidence="2" type="ORF">Tco_1070056</name>
</gene>